<dbReference type="EMBL" id="CAJRGZ010000015">
    <property type="protein sequence ID" value="CAG5150290.1"/>
    <property type="molecule type" value="Genomic_DNA"/>
</dbReference>
<dbReference type="PANTHER" id="PTHR43341:SF21">
    <property type="entry name" value="GENERAL AMINO ACID PERMEASE-RELATED"/>
    <property type="match status" value="1"/>
</dbReference>
<proteinExistence type="predicted"/>
<dbReference type="PANTHER" id="PTHR43341">
    <property type="entry name" value="AMINO ACID PERMEASE"/>
    <property type="match status" value="1"/>
</dbReference>
<dbReference type="PIRSF" id="PIRSF006060">
    <property type="entry name" value="AA_transporter"/>
    <property type="match status" value="1"/>
</dbReference>
<feature type="transmembrane region" description="Helical" evidence="7">
    <location>
        <begin position="121"/>
        <end position="149"/>
    </location>
</feature>
<feature type="transmembrane region" description="Helical" evidence="7">
    <location>
        <begin position="357"/>
        <end position="376"/>
    </location>
</feature>
<dbReference type="RefSeq" id="XP_043166157.1">
    <property type="nucleotide sequence ID" value="XM_043310222.1"/>
</dbReference>
<protein>
    <recommendedName>
        <fullName evidence="8">Amino acid permease/ SLC12A domain-containing protein</fullName>
    </recommendedName>
</protein>
<accession>A0A8J2I275</accession>
<name>A0A8J2I275_9PLEO</name>
<dbReference type="Pfam" id="PF00324">
    <property type="entry name" value="AA_permease"/>
    <property type="match status" value="2"/>
</dbReference>
<comment type="caution">
    <text evidence="9">The sequence shown here is derived from an EMBL/GenBank/DDBJ whole genome shotgun (WGS) entry which is preliminary data.</text>
</comment>
<dbReference type="Gene3D" id="1.20.1740.10">
    <property type="entry name" value="Amino acid/polyamine transporter I"/>
    <property type="match status" value="2"/>
</dbReference>
<dbReference type="Proteomes" id="UP000676310">
    <property type="component" value="Unassembled WGS sequence"/>
</dbReference>
<evidence type="ECO:0000256" key="1">
    <source>
        <dbReference type="ARBA" id="ARBA00004141"/>
    </source>
</evidence>
<feature type="domain" description="Amino acid permease/ SLC12A" evidence="8">
    <location>
        <begin position="234"/>
        <end position="383"/>
    </location>
</feature>
<dbReference type="AlphaFoldDB" id="A0A8J2I275"/>
<feature type="domain" description="Amino acid permease/ SLC12A" evidence="8">
    <location>
        <begin position="46"/>
        <end position="225"/>
    </location>
</feature>
<evidence type="ECO:0000256" key="7">
    <source>
        <dbReference type="SAM" id="Phobius"/>
    </source>
</evidence>
<evidence type="ECO:0000313" key="9">
    <source>
        <dbReference type="EMBL" id="CAG5150290.1"/>
    </source>
</evidence>
<keyword evidence="4" id="KW-0029">Amino-acid transport</keyword>
<dbReference type="InterPro" id="IPR004840">
    <property type="entry name" value="Amino_acid_permease_CS"/>
</dbReference>
<feature type="transmembrane region" description="Helical" evidence="7">
    <location>
        <begin position="249"/>
        <end position="268"/>
    </location>
</feature>
<keyword evidence="10" id="KW-1185">Reference proteome</keyword>
<dbReference type="PROSITE" id="PS00218">
    <property type="entry name" value="AMINO_ACID_PERMEASE_1"/>
    <property type="match status" value="1"/>
</dbReference>
<keyword evidence="5 7" id="KW-1133">Transmembrane helix</keyword>
<reference evidence="9" key="1">
    <citation type="submission" date="2021-05" db="EMBL/GenBank/DDBJ databases">
        <authorList>
            <person name="Stam R."/>
        </authorList>
    </citation>
    <scope>NUCLEOTIDE SEQUENCE</scope>
    <source>
        <strain evidence="9">CS162</strain>
    </source>
</reference>
<keyword evidence="3 7" id="KW-0812">Transmembrane</keyword>
<feature type="transmembrane region" description="Helical" evidence="7">
    <location>
        <begin position="155"/>
        <end position="176"/>
    </location>
</feature>
<evidence type="ECO:0000313" key="10">
    <source>
        <dbReference type="Proteomes" id="UP000676310"/>
    </source>
</evidence>
<feature type="transmembrane region" description="Helical" evidence="7">
    <location>
        <begin position="322"/>
        <end position="345"/>
    </location>
</feature>
<feature type="transmembrane region" description="Helical" evidence="7">
    <location>
        <begin position="188"/>
        <end position="206"/>
    </location>
</feature>
<gene>
    <name evidence="9" type="ORF">ALTATR162_LOCUS2616</name>
</gene>
<evidence type="ECO:0000256" key="2">
    <source>
        <dbReference type="ARBA" id="ARBA00022448"/>
    </source>
</evidence>
<feature type="transmembrane region" description="Helical" evidence="7">
    <location>
        <begin position="77"/>
        <end position="101"/>
    </location>
</feature>
<dbReference type="InterPro" id="IPR050524">
    <property type="entry name" value="APC_YAT"/>
</dbReference>
<dbReference type="InterPro" id="IPR004841">
    <property type="entry name" value="AA-permease/SLC12A_dom"/>
</dbReference>
<keyword evidence="6 7" id="KW-0472">Membrane</keyword>
<feature type="transmembrane region" description="Helical" evidence="7">
    <location>
        <begin position="49"/>
        <end position="71"/>
    </location>
</feature>
<evidence type="ECO:0000256" key="5">
    <source>
        <dbReference type="ARBA" id="ARBA00022989"/>
    </source>
</evidence>
<evidence type="ECO:0000256" key="3">
    <source>
        <dbReference type="ARBA" id="ARBA00022692"/>
    </source>
</evidence>
<dbReference type="GO" id="GO:0016020">
    <property type="term" value="C:membrane"/>
    <property type="evidence" value="ECO:0007669"/>
    <property type="project" value="UniProtKB-SubCell"/>
</dbReference>
<dbReference type="OrthoDB" id="3900342at2759"/>
<evidence type="ECO:0000259" key="8">
    <source>
        <dbReference type="Pfam" id="PF00324"/>
    </source>
</evidence>
<dbReference type="GO" id="GO:0015171">
    <property type="term" value="F:amino acid transmembrane transporter activity"/>
    <property type="evidence" value="ECO:0007669"/>
    <property type="project" value="TreeGrafter"/>
</dbReference>
<comment type="subcellular location">
    <subcellularLocation>
        <location evidence="1">Membrane</location>
        <topology evidence="1">Multi-pass membrane protein</topology>
    </subcellularLocation>
</comment>
<organism evidence="9 10">
    <name type="scientific">Alternaria atra</name>
    <dbReference type="NCBI Taxonomy" id="119953"/>
    <lineage>
        <taxon>Eukaryota</taxon>
        <taxon>Fungi</taxon>
        <taxon>Dikarya</taxon>
        <taxon>Ascomycota</taxon>
        <taxon>Pezizomycotina</taxon>
        <taxon>Dothideomycetes</taxon>
        <taxon>Pleosporomycetidae</taxon>
        <taxon>Pleosporales</taxon>
        <taxon>Pleosporineae</taxon>
        <taxon>Pleosporaceae</taxon>
        <taxon>Alternaria</taxon>
        <taxon>Alternaria sect. Ulocladioides</taxon>
    </lineage>
</organism>
<evidence type="ECO:0000256" key="4">
    <source>
        <dbReference type="ARBA" id="ARBA00022970"/>
    </source>
</evidence>
<dbReference type="GeneID" id="67014081"/>
<sequence>MLDHIRDIESSPHIDHHDSDDSKPIIEPQLNVGGHGATQRRLKDYHVTMIGFCSGIGTGLFIGTGSAYANAGPAGLLLAYIIVGSVLWCVMQSIAELATVIPTAGSFPHFASRFIDPAVGFSLAISYGYCYTISIAAECSASAILVGYWTDLSPAVVITISLVLILAINLLSVRWFGESEVAAGTIKIACFLGLVLVSIVITSGGAPNGETIGFRYWNDPGAWVDYNGITGPTDRQLPQFFGRTWSNGVPYWAVLASWLFGPLAYLSLGSGGAAQAFGWLVSLSTVAGLIAWATLCFCYIRFHAAMKAQGHSRDSLPWKGPFQPFTAWYGFVGSTIITLITGFPVFLKGNWSTGDFIASYIGIPIFIVPIIIWKLWHKTKFARANTIDLHSGRLR</sequence>
<evidence type="ECO:0000256" key="6">
    <source>
        <dbReference type="ARBA" id="ARBA00023136"/>
    </source>
</evidence>
<feature type="transmembrane region" description="Helical" evidence="7">
    <location>
        <begin position="280"/>
        <end position="302"/>
    </location>
</feature>
<keyword evidence="2" id="KW-0813">Transport</keyword>